<reference evidence="1" key="1">
    <citation type="submission" date="2018-05" db="EMBL/GenBank/DDBJ databases">
        <authorList>
            <person name="Lanie J.A."/>
            <person name="Ng W.-L."/>
            <person name="Kazmierczak K.M."/>
            <person name="Andrzejewski T.M."/>
            <person name="Davidsen T.M."/>
            <person name="Wayne K.J."/>
            <person name="Tettelin H."/>
            <person name="Glass J.I."/>
            <person name="Rusch D."/>
            <person name="Podicherti R."/>
            <person name="Tsui H.-C.T."/>
            <person name="Winkler M.E."/>
        </authorList>
    </citation>
    <scope>NUCLEOTIDE SEQUENCE</scope>
</reference>
<proteinExistence type="predicted"/>
<feature type="non-terminal residue" evidence="1">
    <location>
        <position position="78"/>
    </location>
</feature>
<dbReference type="AlphaFoldDB" id="A0A382G8N6"/>
<evidence type="ECO:0000313" key="1">
    <source>
        <dbReference type="EMBL" id="SVB70974.1"/>
    </source>
</evidence>
<gene>
    <name evidence="1" type="ORF">METZ01_LOCUS223828</name>
</gene>
<organism evidence="1">
    <name type="scientific">marine metagenome</name>
    <dbReference type="NCBI Taxonomy" id="408172"/>
    <lineage>
        <taxon>unclassified sequences</taxon>
        <taxon>metagenomes</taxon>
        <taxon>ecological metagenomes</taxon>
    </lineage>
</organism>
<accession>A0A382G8N6</accession>
<name>A0A382G8N6_9ZZZZ</name>
<protein>
    <submittedName>
        <fullName evidence="1">Uncharacterized protein</fullName>
    </submittedName>
</protein>
<sequence length="78" mass="8594">MVVTLKVRTLINRIITPGSPNSFSKARAVMVTPFTSWEFQTPDTRIIKAVMEHTRMVSIKGPIIATSPSRTGSFVFAA</sequence>
<dbReference type="EMBL" id="UINC01053896">
    <property type="protein sequence ID" value="SVB70974.1"/>
    <property type="molecule type" value="Genomic_DNA"/>
</dbReference>